<dbReference type="Proteomes" id="UP000265618">
    <property type="component" value="Unassembled WGS sequence"/>
</dbReference>
<keyword evidence="2 5" id="KW-0863">Zinc-finger</keyword>
<dbReference type="PROSITE" id="PS51133">
    <property type="entry name" value="ZF_TFIIS_2"/>
    <property type="match status" value="1"/>
</dbReference>
<evidence type="ECO:0008006" key="11">
    <source>
        <dbReference type="Google" id="ProtNLM"/>
    </source>
</evidence>
<dbReference type="Pfam" id="PF07500">
    <property type="entry name" value="TFIIS_M"/>
    <property type="match status" value="1"/>
</dbReference>
<dbReference type="Gene3D" id="2.20.25.10">
    <property type="match status" value="1"/>
</dbReference>
<evidence type="ECO:0000256" key="2">
    <source>
        <dbReference type="ARBA" id="ARBA00022771"/>
    </source>
</evidence>
<accession>A0A9K3CPQ7</accession>
<dbReference type="SUPFAM" id="SSF46942">
    <property type="entry name" value="Elongation factor TFIIS domain 2"/>
    <property type="match status" value="1"/>
</dbReference>
<evidence type="ECO:0000256" key="1">
    <source>
        <dbReference type="ARBA" id="ARBA00022723"/>
    </source>
</evidence>
<organism evidence="9 10">
    <name type="scientific">Kipferlia bialata</name>
    <dbReference type="NCBI Taxonomy" id="797122"/>
    <lineage>
        <taxon>Eukaryota</taxon>
        <taxon>Metamonada</taxon>
        <taxon>Carpediemonas-like organisms</taxon>
        <taxon>Kipferlia</taxon>
    </lineage>
</organism>
<dbReference type="PANTHER" id="PTHR11477:SF0">
    <property type="entry name" value="IP08861P-RELATED"/>
    <property type="match status" value="1"/>
</dbReference>
<evidence type="ECO:0000313" key="9">
    <source>
        <dbReference type="EMBL" id="GIQ80387.1"/>
    </source>
</evidence>
<dbReference type="GO" id="GO:0006351">
    <property type="term" value="P:DNA-templated transcription"/>
    <property type="evidence" value="ECO:0007669"/>
    <property type="project" value="InterPro"/>
</dbReference>
<dbReference type="GO" id="GO:0005634">
    <property type="term" value="C:nucleus"/>
    <property type="evidence" value="ECO:0007669"/>
    <property type="project" value="TreeGrafter"/>
</dbReference>
<name>A0A9K3CPQ7_9EUKA</name>
<gene>
    <name evidence="9" type="ORF">KIPB_001180</name>
</gene>
<feature type="compositionally biased region" description="Basic and acidic residues" evidence="6">
    <location>
        <begin position="142"/>
        <end position="152"/>
    </location>
</feature>
<keyword evidence="1" id="KW-0479">Metal-binding</keyword>
<dbReference type="SUPFAM" id="SSF57783">
    <property type="entry name" value="Zinc beta-ribbon"/>
    <property type="match status" value="1"/>
</dbReference>
<evidence type="ECO:0000256" key="5">
    <source>
        <dbReference type="PROSITE-ProRule" id="PRU00472"/>
    </source>
</evidence>
<evidence type="ECO:0000256" key="6">
    <source>
        <dbReference type="SAM" id="MobiDB-lite"/>
    </source>
</evidence>
<feature type="region of interest" description="Disordered" evidence="6">
    <location>
        <begin position="1"/>
        <end position="26"/>
    </location>
</feature>
<sequence length="347" mass="38867">MESGRRYIEMESGRRYNTSAAPKTTLKERVPETGPAKPVMSMAFASPFAFVELLEANQRMLDSTDSGSIRSYGVMKVIKKKYTSLKDKMDKTTRQRTKKMVIPLIERMKEGGASSHHHVTLVKAEAQAEGKAETQAQGKGETQAEGKGAAEAKPVKWPQVYHVETKYPTKNQGNMETRERIRTRLRSVLADISTSDPVLAQSSQVSADDLAIVLECEMFQKFGLDTDSAGYKDFYRLLRSALRNKSNVHLQRLLLTGGISGRKVVEYTTEDFESKAQKDARADVVEYHRALANPAKLAQSHASVSDQFPCSKCKAKQTTYYQLQTRSADEPMTTFCTCIPCGHSWRF</sequence>
<proteinExistence type="predicted"/>
<feature type="region of interest" description="Disordered" evidence="6">
    <location>
        <begin position="127"/>
        <end position="152"/>
    </location>
</feature>
<dbReference type="Gene3D" id="1.10.472.30">
    <property type="entry name" value="Transcription elongation factor S-II, central domain"/>
    <property type="match status" value="1"/>
</dbReference>
<dbReference type="PROSITE" id="PS51321">
    <property type="entry name" value="TFIIS_CENTRAL"/>
    <property type="match status" value="1"/>
</dbReference>
<dbReference type="CDD" id="cd13749">
    <property type="entry name" value="Zn-ribbon_TFIIS"/>
    <property type="match status" value="1"/>
</dbReference>
<feature type="domain" description="TFIIS-type" evidence="7">
    <location>
        <begin position="306"/>
        <end position="346"/>
    </location>
</feature>
<evidence type="ECO:0000256" key="3">
    <source>
        <dbReference type="ARBA" id="ARBA00022833"/>
    </source>
</evidence>
<dbReference type="GO" id="GO:0003676">
    <property type="term" value="F:nucleic acid binding"/>
    <property type="evidence" value="ECO:0007669"/>
    <property type="project" value="InterPro"/>
</dbReference>
<dbReference type="EMBL" id="BDIP01000159">
    <property type="protein sequence ID" value="GIQ80387.1"/>
    <property type="molecule type" value="Genomic_DNA"/>
</dbReference>
<dbReference type="InterPro" id="IPR003618">
    <property type="entry name" value="TFIIS_cen_dom"/>
</dbReference>
<dbReference type="GO" id="GO:0008270">
    <property type="term" value="F:zinc ion binding"/>
    <property type="evidence" value="ECO:0007669"/>
    <property type="project" value="UniProtKB-KW"/>
</dbReference>
<dbReference type="SMART" id="SM00440">
    <property type="entry name" value="ZnF_C2C2"/>
    <property type="match status" value="1"/>
</dbReference>
<evidence type="ECO:0000256" key="4">
    <source>
        <dbReference type="ARBA" id="ARBA00023242"/>
    </source>
</evidence>
<dbReference type="PANTHER" id="PTHR11477">
    <property type="entry name" value="TRANSCRIPTION FACTOR S-II ZINC FINGER DOMAIN-CONTAINING PROTEIN"/>
    <property type="match status" value="1"/>
</dbReference>
<evidence type="ECO:0000259" key="8">
    <source>
        <dbReference type="PROSITE" id="PS51321"/>
    </source>
</evidence>
<dbReference type="PROSITE" id="PS00466">
    <property type="entry name" value="ZF_TFIIS_1"/>
    <property type="match status" value="1"/>
</dbReference>
<keyword evidence="4" id="KW-0539">Nucleus</keyword>
<dbReference type="InterPro" id="IPR036575">
    <property type="entry name" value="TFIIS_cen_dom_sf"/>
</dbReference>
<evidence type="ECO:0000259" key="7">
    <source>
        <dbReference type="PROSITE" id="PS51133"/>
    </source>
</evidence>
<dbReference type="InterPro" id="IPR001222">
    <property type="entry name" value="Znf_TFIIS"/>
</dbReference>
<feature type="compositionally biased region" description="Basic and acidic residues" evidence="6">
    <location>
        <begin position="1"/>
        <end position="14"/>
    </location>
</feature>
<evidence type="ECO:0000313" key="10">
    <source>
        <dbReference type="Proteomes" id="UP000265618"/>
    </source>
</evidence>
<dbReference type="OrthoDB" id="44867at2759"/>
<reference evidence="9 10" key="1">
    <citation type="journal article" date="2018" name="PLoS ONE">
        <title>The draft genome of Kipferlia bialata reveals reductive genome evolution in fornicate parasites.</title>
        <authorList>
            <person name="Tanifuji G."/>
            <person name="Takabayashi S."/>
            <person name="Kume K."/>
            <person name="Takagi M."/>
            <person name="Nakayama T."/>
            <person name="Kamikawa R."/>
            <person name="Inagaki Y."/>
            <person name="Hashimoto T."/>
        </authorList>
    </citation>
    <scope>NUCLEOTIDE SEQUENCE [LARGE SCALE GENOMIC DNA]</scope>
    <source>
        <strain evidence="9">NY0173</strain>
    </source>
</reference>
<keyword evidence="3" id="KW-0862">Zinc</keyword>
<protein>
    <recommendedName>
        <fullName evidence="11">Transcription elongation factor S-II</fullName>
    </recommendedName>
</protein>
<keyword evidence="10" id="KW-1185">Reference proteome</keyword>
<dbReference type="Pfam" id="PF01096">
    <property type="entry name" value="Zn_ribbon_TFIIS"/>
    <property type="match status" value="1"/>
</dbReference>
<feature type="domain" description="TFIIS central" evidence="8">
    <location>
        <begin position="181"/>
        <end position="300"/>
    </location>
</feature>
<dbReference type="AlphaFoldDB" id="A0A9K3CPQ7"/>
<comment type="caution">
    <text evidence="9">The sequence shown here is derived from an EMBL/GenBank/DDBJ whole genome shotgun (WGS) entry which is preliminary data.</text>
</comment>